<organism evidence="5 6">
    <name type="scientific">Nesidiocoris tenuis</name>
    <dbReference type="NCBI Taxonomy" id="355587"/>
    <lineage>
        <taxon>Eukaryota</taxon>
        <taxon>Metazoa</taxon>
        <taxon>Ecdysozoa</taxon>
        <taxon>Arthropoda</taxon>
        <taxon>Hexapoda</taxon>
        <taxon>Insecta</taxon>
        <taxon>Pterygota</taxon>
        <taxon>Neoptera</taxon>
        <taxon>Paraneoptera</taxon>
        <taxon>Hemiptera</taxon>
        <taxon>Heteroptera</taxon>
        <taxon>Panheteroptera</taxon>
        <taxon>Cimicomorpha</taxon>
        <taxon>Miridae</taxon>
        <taxon>Dicyphina</taxon>
        <taxon>Nesidiocoris</taxon>
    </lineage>
</organism>
<dbReference type="InterPro" id="IPR011335">
    <property type="entry name" value="Restrct_endonuc-II-like"/>
</dbReference>
<evidence type="ECO:0000256" key="3">
    <source>
        <dbReference type="ARBA" id="ARBA00023204"/>
    </source>
</evidence>
<accession>A0A6H5GI93</accession>
<dbReference type="SUPFAM" id="SSF52980">
    <property type="entry name" value="Restriction endonuclease-like"/>
    <property type="match status" value="1"/>
</dbReference>
<evidence type="ECO:0000256" key="4">
    <source>
        <dbReference type="SAM" id="MobiDB-lite"/>
    </source>
</evidence>
<evidence type="ECO:0000313" key="5">
    <source>
        <dbReference type="EMBL" id="CAB0002628.1"/>
    </source>
</evidence>
<dbReference type="GO" id="GO:0000014">
    <property type="term" value="F:single-stranded DNA endodeoxyribonuclease activity"/>
    <property type="evidence" value="ECO:0007669"/>
    <property type="project" value="TreeGrafter"/>
</dbReference>
<dbReference type="GO" id="GO:1901255">
    <property type="term" value="P:nucleotide-excision repair involved in interstrand cross-link repair"/>
    <property type="evidence" value="ECO:0007669"/>
    <property type="project" value="TreeGrafter"/>
</dbReference>
<reference evidence="5 6" key="1">
    <citation type="submission" date="2020-02" db="EMBL/GenBank/DDBJ databases">
        <authorList>
            <person name="Ferguson B K."/>
        </authorList>
    </citation>
    <scope>NUCLEOTIDE SEQUENCE [LARGE SCALE GENOMIC DNA]</scope>
</reference>
<name>A0A6H5GI93_9HEMI</name>
<evidence type="ECO:0000256" key="2">
    <source>
        <dbReference type="ARBA" id="ARBA00022801"/>
    </source>
</evidence>
<dbReference type="GO" id="GO:0000712">
    <property type="term" value="P:resolution of meiotic recombination intermediates"/>
    <property type="evidence" value="ECO:0007669"/>
    <property type="project" value="TreeGrafter"/>
</dbReference>
<keyword evidence="6" id="KW-1185">Reference proteome</keyword>
<dbReference type="Proteomes" id="UP000479000">
    <property type="component" value="Unassembled WGS sequence"/>
</dbReference>
<dbReference type="Gene3D" id="3.40.50.10130">
    <property type="match status" value="1"/>
</dbReference>
<protein>
    <submittedName>
        <fullName evidence="5">Uncharacterized protein</fullName>
    </submittedName>
</protein>
<dbReference type="PANTHER" id="PTHR10150">
    <property type="entry name" value="DNA REPAIR ENDONUCLEASE XPF"/>
    <property type="match status" value="1"/>
</dbReference>
<feature type="region of interest" description="Disordered" evidence="4">
    <location>
        <begin position="63"/>
        <end position="84"/>
    </location>
</feature>
<dbReference type="OrthoDB" id="361020at2759"/>
<gene>
    <name evidence="5" type="ORF">NTEN_LOCUS8415</name>
</gene>
<keyword evidence="2" id="KW-0378">Hydrolase</keyword>
<feature type="region of interest" description="Disordered" evidence="4">
    <location>
        <begin position="1"/>
        <end position="26"/>
    </location>
</feature>
<dbReference type="AlphaFoldDB" id="A0A6H5GI93"/>
<dbReference type="EMBL" id="CADCXU010012745">
    <property type="protein sequence ID" value="CAB0002628.1"/>
    <property type="molecule type" value="Genomic_DNA"/>
</dbReference>
<proteinExistence type="predicted"/>
<keyword evidence="1" id="KW-0227">DNA damage</keyword>
<dbReference type="GO" id="GO:0000724">
    <property type="term" value="P:double-strand break repair via homologous recombination"/>
    <property type="evidence" value="ECO:0007669"/>
    <property type="project" value="TreeGrafter"/>
</dbReference>
<dbReference type="GO" id="GO:0003697">
    <property type="term" value="F:single-stranded DNA binding"/>
    <property type="evidence" value="ECO:0007669"/>
    <property type="project" value="TreeGrafter"/>
</dbReference>
<evidence type="ECO:0000313" key="6">
    <source>
        <dbReference type="Proteomes" id="UP000479000"/>
    </source>
</evidence>
<dbReference type="PANTHER" id="PTHR10150:SF0">
    <property type="entry name" value="DNA REPAIR ENDONUCLEASE XPF"/>
    <property type="match status" value="1"/>
</dbReference>
<keyword evidence="3" id="KW-0234">DNA repair</keyword>
<sequence length="118" mass="13417">MGDVNDVFDKVGPPIAKNTREGGASTSTLVTAPHIIVDMREFRSELPSLLHKRGVEIEPVTLQASRRKKATSQQHRNGRWEPSTPTITLKKKLKLENEECPRHANMHVVMHFSYKTYL</sequence>
<evidence type="ECO:0000256" key="1">
    <source>
        <dbReference type="ARBA" id="ARBA00022763"/>
    </source>
</evidence>
<dbReference type="GO" id="GO:0003684">
    <property type="term" value="F:damaged DNA binding"/>
    <property type="evidence" value="ECO:0007669"/>
    <property type="project" value="TreeGrafter"/>
</dbReference>
<dbReference type="GO" id="GO:0000110">
    <property type="term" value="C:nucleotide-excision repair factor 1 complex"/>
    <property type="evidence" value="ECO:0007669"/>
    <property type="project" value="TreeGrafter"/>
</dbReference>